<dbReference type="GO" id="GO:0016538">
    <property type="term" value="F:cyclin-dependent protein serine/threonine kinase regulator activity"/>
    <property type="evidence" value="ECO:0007669"/>
    <property type="project" value="InterPro"/>
</dbReference>
<evidence type="ECO:0000259" key="2">
    <source>
        <dbReference type="SMART" id="SM00385"/>
    </source>
</evidence>
<dbReference type="Gene3D" id="1.10.472.10">
    <property type="entry name" value="Cyclin-like"/>
    <property type="match status" value="2"/>
</dbReference>
<sequence length="337" mass="38091">MTKDGQASSRHSTVVDRTIHITLPRTKIATPSSLERKITISQDMELQQYLHGTSLLAETSVILHAHAPSFFATACVIFHRFFHRVSLVEYDVWSVAMACTLLAAKLEEYPIRIRNIVLIYAHLYRRRRLRVGYTATLSDGNDAAALNDTACSKLALSLTESEKQNVIRFQTPMSQLGHVYKAWEDKLTDTESAILRELGFTFYWITDSHPHKFILYMVKAVDADKVVAKRAWNYCNDSFRLDLCVRYEAEIIACAAIHMAACDLGPEHALPVEPEPWWVVFVGNERGKDLSQVCNAILALSDPEITEIPNRTFIPSLLKDGSFNDPGSFIWEAEQDG</sequence>
<dbReference type="EMBL" id="HBGY01028826">
    <property type="protein sequence ID" value="CAD9604556.1"/>
    <property type="molecule type" value="Transcribed_RNA"/>
</dbReference>
<dbReference type="Pfam" id="PF21797">
    <property type="entry name" value="CycT2-like_C"/>
    <property type="match status" value="1"/>
</dbReference>
<dbReference type="PANTHER" id="PTHR10026">
    <property type="entry name" value="CYCLIN"/>
    <property type="match status" value="1"/>
</dbReference>
<dbReference type="InterPro" id="IPR013763">
    <property type="entry name" value="Cyclin-like_dom"/>
</dbReference>
<comment type="similarity">
    <text evidence="1">Belongs to the cyclin family.</text>
</comment>
<accession>A0A7S2LFH7</accession>
<dbReference type="InterPro" id="IPR043198">
    <property type="entry name" value="Cyclin/Ssn8"/>
</dbReference>
<keyword evidence="1" id="KW-0195">Cyclin</keyword>
<name>A0A7S2LFH7_9STRA</name>
<reference evidence="3" key="1">
    <citation type="submission" date="2021-01" db="EMBL/GenBank/DDBJ databases">
        <authorList>
            <person name="Corre E."/>
            <person name="Pelletier E."/>
            <person name="Niang G."/>
            <person name="Scheremetjew M."/>
            <person name="Finn R."/>
            <person name="Kale V."/>
            <person name="Holt S."/>
            <person name="Cochrane G."/>
            <person name="Meng A."/>
            <person name="Brown T."/>
            <person name="Cohen L."/>
        </authorList>
    </citation>
    <scope>NUCLEOTIDE SEQUENCE</scope>
    <source>
        <strain evidence="3">B650</strain>
    </source>
</reference>
<evidence type="ECO:0000313" key="3">
    <source>
        <dbReference type="EMBL" id="CAD9604556.1"/>
    </source>
</evidence>
<dbReference type="SMART" id="SM00385">
    <property type="entry name" value="CYCLIN"/>
    <property type="match status" value="2"/>
</dbReference>
<proteinExistence type="inferred from homology"/>
<evidence type="ECO:0000256" key="1">
    <source>
        <dbReference type="RuleBase" id="RU000383"/>
    </source>
</evidence>
<dbReference type="SUPFAM" id="SSF47954">
    <property type="entry name" value="Cyclin-like"/>
    <property type="match status" value="2"/>
</dbReference>
<feature type="domain" description="Cyclin-like" evidence="2">
    <location>
        <begin position="212"/>
        <end position="299"/>
    </location>
</feature>
<dbReference type="AlphaFoldDB" id="A0A7S2LFH7"/>
<organism evidence="3">
    <name type="scientific">Leptocylindrus danicus</name>
    <dbReference type="NCBI Taxonomy" id="163516"/>
    <lineage>
        <taxon>Eukaryota</taxon>
        <taxon>Sar</taxon>
        <taxon>Stramenopiles</taxon>
        <taxon>Ochrophyta</taxon>
        <taxon>Bacillariophyta</taxon>
        <taxon>Coscinodiscophyceae</taxon>
        <taxon>Chaetocerotophycidae</taxon>
        <taxon>Leptocylindrales</taxon>
        <taxon>Leptocylindraceae</taxon>
        <taxon>Leptocylindrus</taxon>
    </lineage>
</organism>
<dbReference type="Pfam" id="PF00134">
    <property type="entry name" value="Cyclin_N"/>
    <property type="match status" value="1"/>
</dbReference>
<dbReference type="InterPro" id="IPR006671">
    <property type="entry name" value="Cyclin_N"/>
</dbReference>
<protein>
    <recommendedName>
        <fullName evidence="2">Cyclin-like domain-containing protein</fullName>
    </recommendedName>
</protein>
<dbReference type="PIRSF" id="PIRSF036580">
    <property type="entry name" value="Cyclin_L"/>
    <property type="match status" value="1"/>
</dbReference>
<gene>
    <name evidence="3" type="ORF">LDAN0321_LOCUS17833</name>
</gene>
<feature type="domain" description="Cyclin-like" evidence="2">
    <location>
        <begin position="54"/>
        <end position="196"/>
    </location>
</feature>
<dbReference type="CDD" id="cd20533">
    <property type="entry name" value="CYCLIN_CCNL_rpt2"/>
    <property type="match status" value="1"/>
</dbReference>
<dbReference type="InterPro" id="IPR036915">
    <property type="entry name" value="Cyclin-like_sf"/>
</dbReference>
<dbReference type="GO" id="GO:0006357">
    <property type="term" value="P:regulation of transcription by RNA polymerase II"/>
    <property type="evidence" value="ECO:0007669"/>
    <property type="project" value="InterPro"/>
</dbReference>